<proteinExistence type="predicted"/>
<evidence type="ECO:0000313" key="3">
    <source>
        <dbReference type="Proteomes" id="UP000760480"/>
    </source>
</evidence>
<dbReference type="InterPro" id="IPR005586">
    <property type="entry name" value="ABC_trans_aux"/>
</dbReference>
<dbReference type="RefSeq" id="WP_169247397.1">
    <property type="nucleotide sequence ID" value="NZ_SPMZ01000008.1"/>
</dbReference>
<protein>
    <submittedName>
        <fullName evidence="2">Membrane integrity-associated transporter subunit PqiC</fullName>
    </submittedName>
</protein>
<dbReference type="EMBL" id="SPMZ01000008">
    <property type="protein sequence ID" value="NMQ18141.1"/>
    <property type="molecule type" value="Genomic_DNA"/>
</dbReference>
<accession>A0ABX1TJH3</accession>
<comment type="caution">
    <text evidence="2">The sequence shown here is derived from an EMBL/GenBank/DDBJ whole genome shotgun (WGS) entry which is preliminary data.</text>
</comment>
<organism evidence="2 3">
    <name type="scientific">Candidatus Competibacter phosphatis</name>
    <dbReference type="NCBI Taxonomy" id="221280"/>
    <lineage>
        <taxon>Bacteria</taxon>
        <taxon>Pseudomonadati</taxon>
        <taxon>Pseudomonadota</taxon>
        <taxon>Gammaproteobacteria</taxon>
        <taxon>Candidatus Competibacteraceae</taxon>
        <taxon>Candidatus Competibacter</taxon>
    </lineage>
</organism>
<feature type="domain" description="ABC-type transport auxiliary lipoprotein component" evidence="1">
    <location>
        <begin position="32"/>
        <end position="190"/>
    </location>
</feature>
<sequence length="202" mass="22050">MNDRLSMAARAALLGGVLALTGCAGSESVRYYVLSATPTGPSGAAVRDIPVGVGPVELPEYLDRPQIVTRTSQNELNVADFDRWAESLKDNTIRVLAENLAMLLPSQRVSVYPWKRATPVDYQITVQVSRFDRMENGESVFAMRWRVFDGGGKELLSRTSAYRETPTGSDYAATVAAMNRNLEAFSRDVALKIEALSTGSGR</sequence>
<name>A0ABX1TJH3_9GAMM</name>
<evidence type="ECO:0000313" key="2">
    <source>
        <dbReference type="EMBL" id="NMQ18141.1"/>
    </source>
</evidence>
<dbReference type="SUPFAM" id="SSF159594">
    <property type="entry name" value="XCC0632-like"/>
    <property type="match status" value="1"/>
</dbReference>
<gene>
    <name evidence="2" type="ORF">E4P82_02370</name>
</gene>
<keyword evidence="3" id="KW-1185">Reference proteome</keyword>
<dbReference type="PROSITE" id="PS51257">
    <property type="entry name" value="PROKAR_LIPOPROTEIN"/>
    <property type="match status" value="1"/>
</dbReference>
<dbReference type="Gene3D" id="3.40.50.10610">
    <property type="entry name" value="ABC-type transport auxiliary lipoprotein component"/>
    <property type="match status" value="1"/>
</dbReference>
<reference evidence="2 3" key="1">
    <citation type="submission" date="2019-03" db="EMBL/GenBank/DDBJ databases">
        <title>Metabolic reconstructions from genomes of highly enriched 'Candidatus Accumulibacter' and 'Candidatus Competibacter' bioreactor populations.</title>
        <authorList>
            <person name="Annavajhala M.K."/>
            <person name="Welles L."/>
            <person name="Abbas B."/>
            <person name="Sorokin D."/>
            <person name="Park H."/>
            <person name="Van Loosdrecht M."/>
            <person name="Chandran K."/>
        </authorList>
    </citation>
    <scope>NUCLEOTIDE SEQUENCE [LARGE SCALE GENOMIC DNA]</scope>
    <source>
        <strain evidence="2 3">SBR_G</strain>
    </source>
</reference>
<evidence type="ECO:0000259" key="1">
    <source>
        <dbReference type="Pfam" id="PF03886"/>
    </source>
</evidence>
<dbReference type="Pfam" id="PF03886">
    <property type="entry name" value="ABC_trans_aux"/>
    <property type="match status" value="1"/>
</dbReference>
<dbReference type="Proteomes" id="UP000760480">
    <property type="component" value="Unassembled WGS sequence"/>
</dbReference>